<evidence type="ECO:0000256" key="3">
    <source>
        <dbReference type="ARBA" id="ARBA00022729"/>
    </source>
</evidence>
<dbReference type="InterPro" id="IPR002035">
    <property type="entry name" value="VWF_A"/>
</dbReference>
<protein>
    <recommendedName>
        <fullName evidence="6">VWFA domain-containing protein</fullName>
    </recommendedName>
</protein>
<comment type="subcellular location">
    <subcellularLocation>
        <location evidence="1">Secreted</location>
    </subcellularLocation>
</comment>
<reference evidence="7" key="1">
    <citation type="journal article" date="2008" name="Nature">
        <title>The amphioxus genome and the evolution of the chordate karyotype.</title>
        <authorList>
            <consortium name="US DOE Joint Genome Institute (JGI-PGF)"/>
            <person name="Putnam N.H."/>
            <person name="Butts T."/>
            <person name="Ferrier D.E.K."/>
            <person name="Furlong R.F."/>
            <person name="Hellsten U."/>
            <person name="Kawashima T."/>
            <person name="Robinson-Rechavi M."/>
            <person name="Shoguchi E."/>
            <person name="Terry A."/>
            <person name="Yu J.-K."/>
            <person name="Benito-Gutierrez E.L."/>
            <person name="Dubchak I."/>
            <person name="Garcia-Fernandez J."/>
            <person name="Gibson-Brown J.J."/>
            <person name="Grigoriev I.V."/>
            <person name="Horton A.C."/>
            <person name="de Jong P.J."/>
            <person name="Jurka J."/>
            <person name="Kapitonov V.V."/>
            <person name="Kohara Y."/>
            <person name="Kuroki Y."/>
            <person name="Lindquist E."/>
            <person name="Lucas S."/>
            <person name="Osoegawa K."/>
            <person name="Pennacchio L.A."/>
            <person name="Salamov A.A."/>
            <person name="Satou Y."/>
            <person name="Sauka-Spengler T."/>
            <person name="Schmutz J."/>
            <person name="Shin-I T."/>
            <person name="Toyoda A."/>
            <person name="Bronner-Fraser M."/>
            <person name="Fujiyama A."/>
            <person name="Holland L.Z."/>
            <person name="Holland P.W.H."/>
            <person name="Satoh N."/>
            <person name="Rokhsar D.S."/>
        </authorList>
    </citation>
    <scope>NUCLEOTIDE SEQUENCE [LARGE SCALE GENOMIC DNA]</scope>
    <source>
        <strain evidence="7">S238N-H82</strain>
        <tissue evidence="7">Testes</tissue>
    </source>
</reference>
<dbReference type="Pfam" id="PF00092">
    <property type="entry name" value="VWA"/>
    <property type="match status" value="2"/>
</dbReference>
<dbReference type="FunFam" id="3.40.50.410:FF:000009">
    <property type="entry name" value="Putative vitrin"/>
    <property type="match status" value="1"/>
</dbReference>
<dbReference type="PRINTS" id="PR00453">
    <property type="entry name" value="VWFADOMAIN"/>
</dbReference>
<keyword evidence="3" id="KW-0732">Signal</keyword>
<dbReference type="Gene3D" id="3.40.50.410">
    <property type="entry name" value="von Willebrand factor, type A domain"/>
    <property type="match status" value="2"/>
</dbReference>
<proteinExistence type="predicted"/>
<dbReference type="PROSITE" id="PS50234">
    <property type="entry name" value="VWFA"/>
    <property type="match status" value="2"/>
</dbReference>
<dbReference type="FunFam" id="3.40.50.410:FF:000004">
    <property type="entry name" value="collagen alpha-6(VI) chain"/>
    <property type="match status" value="1"/>
</dbReference>
<organism>
    <name type="scientific">Branchiostoma floridae</name>
    <name type="common">Florida lancelet</name>
    <name type="synonym">Amphioxus</name>
    <dbReference type="NCBI Taxonomy" id="7739"/>
    <lineage>
        <taxon>Eukaryota</taxon>
        <taxon>Metazoa</taxon>
        <taxon>Chordata</taxon>
        <taxon>Cephalochordata</taxon>
        <taxon>Leptocardii</taxon>
        <taxon>Amphioxiformes</taxon>
        <taxon>Branchiostomatidae</taxon>
        <taxon>Branchiostoma</taxon>
    </lineage>
</organism>
<keyword evidence="5" id="KW-0325">Glycoprotein</keyword>
<dbReference type="InterPro" id="IPR050525">
    <property type="entry name" value="ECM_Assembly_Org"/>
</dbReference>
<sequence length="371" mass="39785">PIDIIFMLDGSGSVGPDNFNKMKEFVKKTVGGYLIGPSNTRVAVMQYSSSVRQEFALDAFNTLEDLLVGIEEIRYMRGGTRTGKALTRLRRQGFLESNGARKNVPHVAVIVTDGRSSDSVDQAALETRQSGIVLYAVGVGNYDLGQLTDIASTNETLGVVDNFNLLDDVRNSLLSSVCSVLNDNFLTTLTIQDCNSDHISITMPCYTLLEKVTPPCNNPVDIVFVLDGSGSVGRRNFEKVQAGVKKIVGDFNIALDSTRVGVVQYSSIVRQEFALDTFSNLQGLESGIQSIPYMAGGTRTGAAMEYAIQNSFTSANGARPDVGHVIVLVTDGRSYDDVSQASQKAKQAGIVVFAVGIGDGAVESQLNQIAS</sequence>
<name>C3ZCZ5_BRAFL</name>
<evidence type="ECO:0000259" key="6">
    <source>
        <dbReference type="PROSITE" id="PS50234"/>
    </source>
</evidence>
<dbReference type="GO" id="GO:0005576">
    <property type="term" value="C:extracellular region"/>
    <property type="evidence" value="ECO:0007669"/>
    <property type="project" value="UniProtKB-SubCell"/>
</dbReference>
<dbReference type="EMBL" id="GG666610">
    <property type="protein sequence ID" value="EEN49648.1"/>
    <property type="molecule type" value="Genomic_DNA"/>
</dbReference>
<feature type="domain" description="VWFA" evidence="6">
    <location>
        <begin position="3"/>
        <end position="173"/>
    </location>
</feature>
<evidence type="ECO:0000256" key="5">
    <source>
        <dbReference type="ARBA" id="ARBA00023180"/>
    </source>
</evidence>
<accession>C3ZCZ5</accession>
<evidence type="ECO:0000256" key="2">
    <source>
        <dbReference type="ARBA" id="ARBA00022525"/>
    </source>
</evidence>
<dbReference type="AlphaFoldDB" id="C3ZCZ5"/>
<dbReference type="FunCoup" id="C3ZCZ5">
    <property type="interactions" value="11"/>
</dbReference>
<evidence type="ECO:0000256" key="1">
    <source>
        <dbReference type="ARBA" id="ARBA00004613"/>
    </source>
</evidence>
<feature type="non-terminal residue" evidence="7">
    <location>
        <position position="371"/>
    </location>
</feature>
<dbReference type="eggNOG" id="KOG1217">
    <property type="taxonomic scope" value="Eukaryota"/>
</dbReference>
<dbReference type="SUPFAM" id="SSF53300">
    <property type="entry name" value="vWA-like"/>
    <property type="match status" value="2"/>
</dbReference>
<dbReference type="PANTHER" id="PTHR24020">
    <property type="entry name" value="COLLAGEN ALPHA"/>
    <property type="match status" value="1"/>
</dbReference>
<dbReference type="InterPro" id="IPR036465">
    <property type="entry name" value="vWFA_dom_sf"/>
</dbReference>
<dbReference type="PANTHER" id="PTHR24020:SF87">
    <property type="entry name" value="COLLAGEN ALPHA-1(VI) CHAIN-LIKE"/>
    <property type="match status" value="1"/>
</dbReference>
<dbReference type="InParanoid" id="C3ZCZ5"/>
<keyword evidence="4" id="KW-0677">Repeat</keyword>
<keyword evidence="2" id="KW-0964">Secreted</keyword>
<evidence type="ECO:0000256" key="4">
    <source>
        <dbReference type="ARBA" id="ARBA00022737"/>
    </source>
</evidence>
<dbReference type="SMART" id="SM00327">
    <property type="entry name" value="VWA"/>
    <property type="match status" value="2"/>
</dbReference>
<feature type="non-terminal residue" evidence="7">
    <location>
        <position position="1"/>
    </location>
</feature>
<feature type="domain" description="VWFA" evidence="6">
    <location>
        <begin position="221"/>
        <end position="371"/>
    </location>
</feature>
<evidence type="ECO:0000313" key="7">
    <source>
        <dbReference type="EMBL" id="EEN49648.1"/>
    </source>
</evidence>
<dbReference type="CDD" id="cd01472">
    <property type="entry name" value="vWA_collagen"/>
    <property type="match status" value="2"/>
</dbReference>
<gene>
    <name evidence="7" type="ORF">BRAFLDRAFT_235784</name>
</gene>